<sequence>MDDNSSNFEVDEMKTEDGDEILGAAHPDKLSDFANLEDTTVIQKIIPSPEILRDSEPALRLRSKSKNNTNGRTALDSKTSRIRPSIIKKLAGSASIYVIDR</sequence>
<reference evidence="2" key="2">
    <citation type="journal article" date="2022" name="Hortic Res">
        <title>The genome of Dioscorea zingiberensis sheds light on the biosynthesis, origin and evolution of the medicinally important diosgenin saponins.</title>
        <authorList>
            <person name="Li Y."/>
            <person name="Tan C."/>
            <person name="Li Z."/>
            <person name="Guo J."/>
            <person name="Li S."/>
            <person name="Chen X."/>
            <person name="Wang C."/>
            <person name="Dai X."/>
            <person name="Yang H."/>
            <person name="Song W."/>
            <person name="Hou L."/>
            <person name="Xu J."/>
            <person name="Tong Z."/>
            <person name="Xu A."/>
            <person name="Yuan X."/>
            <person name="Wang W."/>
            <person name="Yang Q."/>
            <person name="Chen L."/>
            <person name="Sun Z."/>
            <person name="Wang K."/>
            <person name="Pan B."/>
            <person name="Chen J."/>
            <person name="Bao Y."/>
            <person name="Liu F."/>
            <person name="Qi X."/>
            <person name="Gang D.R."/>
            <person name="Wen J."/>
            <person name="Li J."/>
        </authorList>
    </citation>
    <scope>NUCLEOTIDE SEQUENCE</scope>
    <source>
        <strain evidence="2">Dzin_1.0</strain>
    </source>
</reference>
<dbReference type="Proteomes" id="UP001085076">
    <property type="component" value="Miscellaneous, Linkage group lg07"/>
</dbReference>
<evidence type="ECO:0000313" key="2">
    <source>
        <dbReference type="EMBL" id="KAJ0968553.1"/>
    </source>
</evidence>
<keyword evidence="3" id="KW-1185">Reference proteome</keyword>
<dbReference type="AlphaFoldDB" id="A0A9D5HA19"/>
<dbReference type="EMBL" id="JAGGNH010000007">
    <property type="protein sequence ID" value="KAJ0968553.1"/>
    <property type="molecule type" value="Genomic_DNA"/>
</dbReference>
<comment type="caution">
    <text evidence="2">The sequence shown here is derived from an EMBL/GenBank/DDBJ whole genome shotgun (WGS) entry which is preliminary data.</text>
</comment>
<protein>
    <submittedName>
        <fullName evidence="2">Uncharacterized protein</fullName>
    </submittedName>
</protein>
<gene>
    <name evidence="2" type="ORF">J5N97_025470</name>
</gene>
<reference evidence="2" key="1">
    <citation type="submission" date="2021-03" db="EMBL/GenBank/DDBJ databases">
        <authorList>
            <person name="Li Z."/>
            <person name="Yang C."/>
        </authorList>
    </citation>
    <scope>NUCLEOTIDE SEQUENCE</scope>
    <source>
        <strain evidence="2">Dzin_1.0</strain>
        <tissue evidence="2">Leaf</tissue>
    </source>
</reference>
<organism evidence="2 3">
    <name type="scientific">Dioscorea zingiberensis</name>
    <dbReference type="NCBI Taxonomy" id="325984"/>
    <lineage>
        <taxon>Eukaryota</taxon>
        <taxon>Viridiplantae</taxon>
        <taxon>Streptophyta</taxon>
        <taxon>Embryophyta</taxon>
        <taxon>Tracheophyta</taxon>
        <taxon>Spermatophyta</taxon>
        <taxon>Magnoliopsida</taxon>
        <taxon>Liliopsida</taxon>
        <taxon>Dioscoreales</taxon>
        <taxon>Dioscoreaceae</taxon>
        <taxon>Dioscorea</taxon>
    </lineage>
</organism>
<evidence type="ECO:0000313" key="3">
    <source>
        <dbReference type="Proteomes" id="UP001085076"/>
    </source>
</evidence>
<feature type="region of interest" description="Disordered" evidence="1">
    <location>
        <begin position="56"/>
        <end position="77"/>
    </location>
</feature>
<proteinExistence type="predicted"/>
<accession>A0A9D5HA19</accession>
<name>A0A9D5HA19_9LILI</name>
<evidence type="ECO:0000256" key="1">
    <source>
        <dbReference type="SAM" id="MobiDB-lite"/>
    </source>
</evidence>